<feature type="domain" description="Suppressor of fused-like" evidence="1">
    <location>
        <begin position="58"/>
        <end position="213"/>
    </location>
</feature>
<sequence>MSDTQDFSWFEAAWEQREEQIYRSLFGDLGPGIYPLDPSLFRDAEVDPRWLTHGVFESPPNARRESWLYVTSGLSNAWHAEQPEPDGWSGMGRELLLETREQSPWALYLLRHFCAYQLLLSAGHFGERPLLDEWDRMRLGNPIDGAGSQVESVLFIAAPGFPETQQLLCGRFDFLQLVGLTAAEHTWAQAEGYPELLQRLAQAGASPVIDPRRASIL</sequence>
<dbReference type="RefSeq" id="WP_152898155.1">
    <property type="nucleotide sequence ID" value="NZ_CP191492.1"/>
</dbReference>
<dbReference type="InterPro" id="IPR037181">
    <property type="entry name" value="SUFU_N"/>
</dbReference>
<reference evidence="2 3" key="1">
    <citation type="submission" date="2019-10" db="EMBL/GenBank/DDBJ databases">
        <title>Pseudomonas dajingensis sp. nov., isolated from the profound head ulcers of farmed Murray cod (Maccullochella peelii peelii).</title>
        <authorList>
            <person name="Liu Y."/>
        </authorList>
    </citation>
    <scope>NUCLEOTIDE SEQUENCE [LARGE SCALE GENOMIC DNA]</scope>
    <source>
        <strain evidence="2 3">MC042</strain>
    </source>
</reference>
<evidence type="ECO:0000259" key="1">
    <source>
        <dbReference type="Pfam" id="PF05076"/>
    </source>
</evidence>
<dbReference type="Pfam" id="PF05076">
    <property type="entry name" value="SUFU"/>
    <property type="match status" value="1"/>
</dbReference>
<evidence type="ECO:0000313" key="3">
    <source>
        <dbReference type="Proteomes" id="UP000486534"/>
    </source>
</evidence>
<dbReference type="AlphaFoldDB" id="A0A7X1U5A4"/>
<accession>A0A7X1U5A4</accession>
<evidence type="ECO:0000313" key="2">
    <source>
        <dbReference type="EMBL" id="MQA54823.1"/>
    </source>
</evidence>
<comment type="caution">
    <text evidence="2">The sequence shown here is derived from an EMBL/GenBank/DDBJ whole genome shotgun (WGS) entry which is preliminary data.</text>
</comment>
<gene>
    <name evidence="2" type="ORF">GDH07_16020</name>
</gene>
<dbReference type="EMBL" id="WHUV01000002">
    <property type="protein sequence ID" value="MQA54823.1"/>
    <property type="molecule type" value="Genomic_DNA"/>
</dbReference>
<protein>
    <submittedName>
        <fullName evidence="2">Suppressor of fused domain protein</fullName>
    </submittedName>
</protein>
<dbReference type="Proteomes" id="UP000486534">
    <property type="component" value="Unassembled WGS sequence"/>
</dbReference>
<name>A0A7X1U5A4_9PSED</name>
<dbReference type="InterPro" id="IPR020941">
    <property type="entry name" value="SUFU-like_domain"/>
</dbReference>
<organism evidence="2 3">
    <name type="scientific">Pseudomonas piscis</name>
    <dbReference type="NCBI Taxonomy" id="2614538"/>
    <lineage>
        <taxon>Bacteria</taxon>
        <taxon>Pseudomonadati</taxon>
        <taxon>Pseudomonadota</taxon>
        <taxon>Gammaproteobacteria</taxon>
        <taxon>Pseudomonadales</taxon>
        <taxon>Pseudomonadaceae</taxon>
        <taxon>Pseudomonas</taxon>
    </lineage>
</organism>
<proteinExistence type="predicted"/>
<dbReference type="SUPFAM" id="SSF103359">
    <property type="entry name" value="Suppressor of Fused, N-terminal domain"/>
    <property type="match status" value="1"/>
</dbReference>